<dbReference type="Pfam" id="PF04535">
    <property type="entry name" value="CASP_dom"/>
    <property type="match status" value="1"/>
</dbReference>
<evidence type="ECO:0000256" key="4">
    <source>
        <dbReference type="ARBA" id="ARBA00022692"/>
    </source>
</evidence>
<keyword evidence="5" id="KW-1133">Transmembrane helix</keyword>
<protein>
    <recommendedName>
        <fullName evidence="7">CASP-like protein</fullName>
    </recommendedName>
</protein>
<dbReference type="GO" id="GO:0005886">
    <property type="term" value="C:plasma membrane"/>
    <property type="evidence" value="ECO:0007669"/>
    <property type="project" value="UniProtKB-SubCell"/>
</dbReference>
<organism evidence="10 11">
    <name type="scientific">Nelumbo nucifera</name>
    <name type="common">Sacred lotus</name>
    <dbReference type="NCBI Taxonomy" id="4432"/>
    <lineage>
        <taxon>Eukaryota</taxon>
        <taxon>Viridiplantae</taxon>
        <taxon>Streptophyta</taxon>
        <taxon>Embryophyta</taxon>
        <taxon>Tracheophyta</taxon>
        <taxon>Spermatophyta</taxon>
        <taxon>Magnoliopsida</taxon>
        <taxon>Proteales</taxon>
        <taxon>Nelumbonaceae</taxon>
        <taxon>Nelumbo</taxon>
    </lineage>
</organism>
<evidence type="ECO:0000313" key="11">
    <source>
        <dbReference type="Proteomes" id="UP000607653"/>
    </source>
</evidence>
<dbReference type="AlphaFoldDB" id="A0A822Y4R7"/>
<keyword evidence="6" id="KW-0472">Membrane</keyword>
<keyword evidence="4" id="KW-0812">Transmembrane</keyword>
<feature type="signal peptide" evidence="8">
    <location>
        <begin position="1"/>
        <end position="19"/>
    </location>
</feature>
<keyword evidence="3 7" id="KW-1003">Cell membrane</keyword>
<keyword evidence="8" id="KW-0732">Signal</keyword>
<evidence type="ECO:0000313" key="10">
    <source>
        <dbReference type="EMBL" id="DAD27530.1"/>
    </source>
</evidence>
<dbReference type="InterPro" id="IPR006702">
    <property type="entry name" value="CASP_dom"/>
</dbReference>
<comment type="similarity">
    <text evidence="2 7">Belongs to the Casparian strip membrane proteins (CASP) family.</text>
</comment>
<keyword evidence="11" id="KW-1185">Reference proteome</keyword>
<proteinExistence type="inferred from homology"/>
<evidence type="ECO:0000256" key="7">
    <source>
        <dbReference type="RuleBase" id="RU361233"/>
    </source>
</evidence>
<comment type="caution">
    <text evidence="10">The sequence shown here is derived from an EMBL/GenBank/DDBJ whole genome shotgun (WGS) entry which is preliminary data.</text>
</comment>
<evidence type="ECO:0000256" key="8">
    <source>
        <dbReference type="SAM" id="SignalP"/>
    </source>
</evidence>
<dbReference type="EMBL" id="DUZY01000002">
    <property type="protein sequence ID" value="DAD27530.1"/>
    <property type="molecule type" value="Genomic_DNA"/>
</dbReference>
<evidence type="ECO:0000256" key="6">
    <source>
        <dbReference type="ARBA" id="ARBA00023136"/>
    </source>
</evidence>
<comment type="subunit">
    <text evidence="7">Homodimer and heterodimers.</text>
</comment>
<sequence>MRVFAYLLLSADAAGTALSRTLRGGDTCTATSSFCVQSDISIALGFTGFLFRVRWHYRPEESIGGRRQFHGAKELFLRHT</sequence>
<evidence type="ECO:0000256" key="1">
    <source>
        <dbReference type="ARBA" id="ARBA00004651"/>
    </source>
</evidence>
<evidence type="ECO:0000256" key="3">
    <source>
        <dbReference type="ARBA" id="ARBA00022475"/>
    </source>
</evidence>
<evidence type="ECO:0000256" key="2">
    <source>
        <dbReference type="ARBA" id="ARBA00007651"/>
    </source>
</evidence>
<comment type="subcellular location">
    <subcellularLocation>
        <location evidence="1 7">Cell membrane</location>
        <topology evidence="1 7">Multi-pass membrane protein</topology>
    </subcellularLocation>
</comment>
<reference evidence="10 11" key="1">
    <citation type="journal article" date="2020" name="Mol. Biol. Evol.">
        <title>Distinct Expression and Methylation Patterns for Genes with Different Fates following a Single Whole-Genome Duplication in Flowering Plants.</title>
        <authorList>
            <person name="Shi T."/>
            <person name="Rahmani R.S."/>
            <person name="Gugger P.F."/>
            <person name="Wang M."/>
            <person name="Li H."/>
            <person name="Zhang Y."/>
            <person name="Li Z."/>
            <person name="Wang Q."/>
            <person name="Van de Peer Y."/>
            <person name="Marchal K."/>
            <person name="Chen J."/>
        </authorList>
    </citation>
    <scope>NUCLEOTIDE SEQUENCE [LARGE SCALE GENOMIC DNA]</scope>
    <source>
        <tissue evidence="10">Leaf</tissue>
    </source>
</reference>
<accession>A0A822Y4R7</accession>
<evidence type="ECO:0000259" key="9">
    <source>
        <dbReference type="Pfam" id="PF04535"/>
    </source>
</evidence>
<gene>
    <name evidence="10" type="ORF">HUJ06_028998</name>
</gene>
<evidence type="ECO:0000256" key="5">
    <source>
        <dbReference type="ARBA" id="ARBA00022989"/>
    </source>
</evidence>
<feature type="domain" description="Casparian strip membrane protein" evidence="9">
    <location>
        <begin position="3"/>
        <end position="51"/>
    </location>
</feature>
<feature type="chain" id="PRO_5033057635" description="CASP-like protein" evidence="8">
    <location>
        <begin position="20"/>
        <end position="80"/>
    </location>
</feature>
<name>A0A822Y4R7_NELNU</name>
<dbReference type="Proteomes" id="UP000607653">
    <property type="component" value="Unassembled WGS sequence"/>
</dbReference>